<dbReference type="PANTHER" id="PTHR35004:SF7">
    <property type="entry name" value="INTEGRASE PROTEIN"/>
    <property type="match status" value="1"/>
</dbReference>
<dbReference type="SUPFAM" id="SSF53098">
    <property type="entry name" value="Ribonuclease H-like"/>
    <property type="match status" value="1"/>
</dbReference>
<sequence length="501" mass="56388">MAGRHINDHQVRLFMTNRRYDPVALAAAKAGFSPATGYRVLQATQLPSQRQTPRSRRRPDPLAGIFDEVVVPMLEAAPGLRPIAIFEELRRRYPETEFGSRRTLERRIRDWRAMNGQDREVIFRQVHEAGRLGLSDFTCMDDLAVSIAGQPLDHLLYHFRLPCGGFEHGHIILGGESFVALAEGLQNALWSAGGAPKLHRTDSLSAAFRNLDADARVDLTKRYDALCDHYGMEPTRNNRGVAHENGAIESAHGHIKAAIRDALLLRGSADFSDLADYRRFIDEVVNARNRRHGPGIDAERKFLQPLPDVRTTDYEEVLVTVTSSGGFTLRKVFYTVPSRLIGHRLRARLYDDRLDLFIGGTRLMTLQRGRAGMNGKHGHVVDYRHVIHSLRRKPMALLGLVYRDSLFPREAYRLMFDHLLEVQGEREACRTTVELLAMAHERACEAELAGLLTEDLAARRTPCLTTLRARFCPDPADLPEVVVELVPLSIYDGLIEQGEAA</sequence>
<dbReference type="NCBIfam" id="NF033546">
    <property type="entry name" value="transpos_IS21"/>
    <property type="match status" value="1"/>
</dbReference>
<proteinExistence type="predicted"/>
<dbReference type="Proteomes" id="UP000052268">
    <property type="component" value="Unassembled WGS sequence"/>
</dbReference>
<dbReference type="AlphaFoldDB" id="A0A0J7XWW2"/>
<protein>
    <recommendedName>
        <fullName evidence="3">Integrase catalytic domain-containing protein</fullName>
    </recommendedName>
</protein>
<dbReference type="InterPro" id="IPR012337">
    <property type="entry name" value="RNaseH-like_sf"/>
</dbReference>
<dbReference type="PATRIC" id="fig|1114963.3.peg.1546"/>
<dbReference type="PANTHER" id="PTHR35004">
    <property type="entry name" value="TRANSPOSASE RV3428C-RELATED"/>
    <property type="match status" value="1"/>
</dbReference>
<evidence type="ECO:0000313" key="1">
    <source>
        <dbReference type="EMBL" id="KMS56049.1"/>
    </source>
</evidence>
<gene>
    <name evidence="1" type="ORF">V474_13690</name>
</gene>
<evidence type="ECO:0000313" key="2">
    <source>
        <dbReference type="Proteomes" id="UP000052268"/>
    </source>
</evidence>
<dbReference type="OrthoDB" id="525881at2"/>
<comment type="caution">
    <text evidence="1">The sequence shown here is derived from an EMBL/GenBank/DDBJ whole genome shotgun (WGS) entry which is preliminary data.</text>
</comment>
<name>A0A0J7XWW2_9SPHN</name>
<keyword evidence="2" id="KW-1185">Reference proteome</keyword>
<organism evidence="1 2">
    <name type="scientific">Novosphingobium barchaimii LL02</name>
    <dbReference type="NCBI Taxonomy" id="1114963"/>
    <lineage>
        <taxon>Bacteria</taxon>
        <taxon>Pseudomonadati</taxon>
        <taxon>Pseudomonadota</taxon>
        <taxon>Alphaproteobacteria</taxon>
        <taxon>Sphingomonadales</taxon>
        <taxon>Sphingomonadaceae</taxon>
        <taxon>Novosphingobium</taxon>
    </lineage>
</organism>
<accession>A0A0J7XWW2</accession>
<evidence type="ECO:0008006" key="3">
    <source>
        <dbReference type="Google" id="ProtNLM"/>
    </source>
</evidence>
<reference evidence="1 2" key="1">
    <citation type="journal article" date="2015" name="G3 (Bethesda)">
        <title>Insights into Ongoing Evolution of the Hexachlorocyclohexane Catabolic Pathway from Comparative Genomics of Ten Sphingomonadaceae Strains.</title>
        <authorList>
            <person name="Pearce S.L."/>
            <person name="Oakeshott J.G."/>
            <person name="Pandey G."/>
        </authorList>
    </citation>
    <scope>NUCLEOTIDE SEQUENCE [LARGE SCALE GENOMIC DNA]</scope>
    <source>
        <strain evidence="1 2">LL02</strain>
    </source>
</reference>
<dbReference type="EMBL" id="JACU01000004">
    <property type="protein sequence ID" value="KMS56049.1"/>
    <property type="molecule type" value="Genomic_DNA"/>
</dbReference>